<name>A0A166B9R0_9AGAM</name>
<feature type="region of interest" description="Disordered" evidence="1">
    <location>
        <begin position="1"/>
        <end position="36"/>
    </location>
</feature>
<feature type="compositionally biased region" description="Polar residues" evidence="1">
    <location>
        <begin position="1"/>
        <end position="11"/>
    </location>
</feature>
<sequence>MWSSQPVQVTSAAVGDWTGWVEGYENTPEEPAEAPTMANGRRVLQVGRAQFPPPPAPSTIRPTPHPATSLPPAAIFGRMNENL</sequence>
<organism evidence="2 3">
    <name type="scientific">Athelia psychrophila</name>
    <dbReference type="NCBI Taxonomy" id="1759441"/>
    <lineage>
        <taxon>Eukaryota</taxon>
        <taxon>Fungi</taxon>
        <taxon>Dikarya</taxon>
        <taxon>Basidiomycota</taxon>
        <taxon>Agaricomycotina</taxon>
        <taxon>Agaricomycetes</taxon>
        <taxon>Agaricomycetidae</taxon>
        <taxon>Atheliales</taxon>
        <taxon>Atheliaceae</taxon>
        <taxon>Athelia</taxon>
    </lineage>
</organism>
<gene>
    <name evidence="2" type="ORF">FIBSPDRAFT_870200</name>
</gene>
<proteinExistence type="predicted"/>
<protein>
    <submittedName>
        <fullName evidence="2">Uncharacterized protein</fullName>
    </submittedName>
</protein>
<feature type="region of interest" description="Disordered" evidence="1">
    <location>
        <begin position="48"/>
        <end position="83"/>
    </location>
</feature>
<evidence type="ECO:0000256" key="1">
    <source>
        <dbReference type="SAM" id="MobiDB-lite"/>
    </source>
</evidence>
<evidence type="ECO:0000313" key="2">
    <source>
        <dbReference type="EMBL" id="KZP12422.1"/>
    </source>
</evidence>
<evidence type="ECO:0000313" key="3">
    <source>
        <dbReference type="Proteomes" id="UP000076532"/>
    </source>
</evidence>
<reference evidence="2 3" key="1">
    <citation type="journal article" date="2016" name="Mol. Biol. Evol.">
        <title>Comparative Genomics of Early-Diverging Mushroom-Forming Fungi Provides Insights into the Origins of Lignocellulose Decay Capabilities.</title>
        <authorList>
            <person name="Nagy L.G."/>
            <person name="Riley R."/>
            <person name="Tritt A."/>
            <person name="Adam C."/>
            <person name="Daum C."/>
            <person name="Floudas D."/>
            <person name="Sun H."/>
            <person name="Yadav J.S."/>
            <person name="Pangilinan J."/>
            <person name="Larsson K.H."/>
            <person name="Matsuura K."/>
            <person name="Barry K."/>
            <person name="Labutti K."/>
            <person name="Kuo R."/>
            <person name="Ohm R.A."/>
            <person name="Bhattacharya S.S."/>
            <person name="Shirouzu T."/>
            <person name="Yoshinaga Y."/>
            <person name="Martin F.M."/>
            <person name="Grigoriev I.V."/>
            <person name="Hibbett D.S."/>
        </authorList>
    </citation>
    <scope>NUCLEOTIDE SEQUENCE [LARGE SCALE GENOMIC DNA]</scope>
    <source>
        <strain evidence="2 3">CBS 109695</strain>
    </source>
</reference>
<dbReference type="AlphaFoldDB" id="A0A166B9R0"/>
<dbReference type="EMBL" id="KV417647">
    <property type="protein sequence ID" value="KZP12422.1"/>
    <property type="molecule type" value="Genomic_DNA"/>
</dbReference>
<accession>A0A166B9R0</accession>
<keyword evidence="3" id="KW-1185">Reference proteome</keyword>
<dbReference type="Proteomes" id="UP000076532">
    <property type="component" value="Unassembled WGS sequence"/>
</dbReference>